<dbReference type="PANTHER" id="PTHR41317">
    <property type="entry name" value="PD-(D_E)XK NUCLEASE FAMILY TRANSPOSASE"/>
    <property type="match status" value="1"/>
</dbReference>
<evidence type="ECO:0000313" key="2">
    <source>
        <dbReference type="Proteomes" id="UP000249396"/>
    </source>
</evidence>
<evidence type="ECO:0008006" key="3">
    <source>
        <dbReference type="Google" id="ProtNLM"/>
    </source>
</evidence>
<name>A0A2W4RR79_9GAMM</name>
<proteinExistence type="predicted"/>
<accession>A0A2W4RR79</accession>
<reference evidence="1 2" key="1">
    <citation type="journal article" date="2018" name="Aquat. Microb. Ecol.">
        <title>Gammaproteobacterial methanotrophs dominate.</title>
        <authorList>
            <person name="Rissanen A.J."/>
            <person name="Saarenheimo J."/>
            <person name="Tiirola M."/>
            <person name="Peura S."/>
            <person name="Aalto S.L."/>
            <person name="Karvinen A."/>
            <person name="Nykanen H."/>
        </authorList>
    </citation>
    <scope>NUCLEOTIDE SEQUENCE [LARGE SCALE GENOMIC DNA]</scope>
    <source>
        <strain evidence="1">AMbin10</strain>
    </source>
</reference>
<gene>
    <name evidence="1" type="ORF">DM484_02295</name>
</gene>
<dbReference type="AlphaFoldDB" id="A0A2W4RR79"/>
<comment type="caution">
    <text evidence="1">The sequence shown here is derived from an EMBL/GenBank/DDBJ whole genome shotgun (WGS) entry which is preliminary data.</text>
</comment>
<protein>
    <recommendedName>
        <fullName evidence="3">Rpn family recombination-promoting nuclease/putative transposase</fullName>
    </recommendedName>
</protein>
<dbReference type="PANTHER" id="PTHR41317:SF1">
    <property type="entry name" value="PD-(D_E)XK NUCLEASE FAMILY TRANSPOSASE"/>
    <property type="match status" value="1"/>
</dbReference>
<dbReference type="Pfam" id="PF12784">
    <property type="entry name" value="PDDEXK_2"/>
    <property type="match status" value="1"/>
</dbReference>
<organism evidence="1 2">
    <name type="scientific">Candidatus Methylumidiphilus alinenensis</name>
    <dbReference type="NCBI Taxonomy" id="2202197"/>
    <lineage>
        <taxon>Bacteria</taxon>
        <taxon>Pseudomonadati</taxon>
        <taxon>Pseudomonadota</taxon>
        <taxon>Gammaproteobacteria</taxon>
        <taxon>Methylococcales</taxon>
        <taxon>Candidatus Methylumidiphilus</taxon>
    </lineage>
</organism>
<dbReference type="EMBL" id="QJPH01000143">
    <property type="protein sequence ID" value="PZN84836.1"/>
    <property type="molecule type" value="Genomic_DNA"/>
</dbReference>
<dbReference type="InterPro" id="IPR010106">
    <property type="entry name" value="RpnA"/>
</dbReference>
<dbReference type="NCBIfam" id="TIGR01784">
    <property type="entry name" value="T_den_put_tspse"/>
    <property type="match status" value="1"/>
</dbReference>
<evidence type="ECO:0000313" key="1">
    <source>
        <dbReference type="EMBL" id="PZN84836.1"/>
    </source>
</evidence>
<dbReference type="Proteomes" id="UP000249396">
    <property type="component" value="Unassembled WGS sequence"/>
</dbReference>
<sequence>MTARHRKLISFDWAIKKILRSKANFCVLEGFLSELLFDDITIKEILETESNKNSREDKFNRLDIKVKNSKDEIIIIEIQYGRELDYMQRMLYGSAKAITEYIKESDPYSKIVKIILINILYFDLGEGDDYIYKGITSFIGLHNQGQLKLDSNQAKLYKTDKIEAIYPEYYLIKVNNFNDIAKDSLDQWIYFLKNEEVKDDFKARGLDKAKEILDYLKCSDEEKRDYEYYKESLHYQASMYESTYVVGKIDGKTEAFILLLKSRFGQLTTEQIEKIKSLGDEKLNQVLQKLWTAQSFQELF</sequence>